<dbReference type="SUPFAM" id="SSF53474">
    <property type="entry name" value="alpha/beta-Hydrolases"/>
    <property type="match status" value="1"/>
</dbReference>
<dbReference type="Gene3D" id="3.40.50.1820">
    <property type="entry name" value="alpha/beta hydrolase"/>
    <property type="match status" value="1"/>
</dbReference>
<dbReference type="Proteomes" id="UP000190367">
    <property type="component" value="Unassembled WGS sequence"/>
</dbReference>
<protein>
    <submittedName>
        <fullName evidence="2">Alpha/beta hydrolase family protein</fullName>
    </submittedName>
</protein>
<keyword evidence="3" id="KW-1185">Reference proteome</keyword>
<dbReference type="AlphaFoldDB" id="A0A1T4SYR5"/>
<name>A0A1T4SYR5_9BACT</name>
<dbReference type="Pfam" id="PF01738">
    <property type="entry name" value="DLH"/>
    <property type="match status" value="1"/>
</dbReference>
<dbReference type="InterPro" id="IPR002925">
    <property type="entry name" value="Dienelactn_hydro"/>
</dbReference>
<sequence length="220" mass="24363">MIYLNMDRFNEIVKIPVDNKLLEGELIIPEKAESVIIFCHGSGSSRFSPRNRAVASKLREHNFGTLLFDLLTKEEDAADYYTRFNIQLLGNRLIDVTKWLDNLLHADHCKLGYFGASTGAAAALSAAAALPQIHAIVSRGGRPDLAADVLSKITAPTLLIVGSLDHDVIACNRFAYERLQGPKKLLIIEGAGHLFEEGNAMDKVAEDAVRWFNLYLQVRT</sequence>
<dbReference type="InterPro" id="IPR029058">
    <property type="entry name" value="AB_hydrolase_fold"/>
</dbReference>
<gene>
    <name evidence="2" type="ORF">SAMN04488128_103800</name>
</gene>
<accession>A0A1T4SYR5</accession>
<reference evidence="3" key="1">
    <citation type="submission" date="2017-02" db="EMBL/GenBank/DDBJ databases">
        <authorList>
            <person name="Varghese N."/>
            <person name="Submissions S."/>
        </authorList>
    </citation>
    <scope>NUCLEOTIDE SEQUENCE [LARGE SCALE GENOMIC DNA]</scope>
    <source>
        <strain evidence="3">DSM 22224</strain>
    </source>
</reference>
<dbReference type="EMBL" id="FUWZ01000003">
    <property type="protein sequence ID" value="SKA33262.1"/>
    <property type="molecule type" value="Genomic_DNA"/>
</dbReference>
<dbReference type="GO" id="GO:0016787">
    <property type="term" value="F:hydrolase activity"/>
    <property type="evidence" value="ECO:0007669"/>
    <property type="project" value="UniProtKB-KW"/>
</dbReference>
<proteinExistence type="predicted"/>
<feature type="domain" description="Dienelactone hydrolase" evidence="1">
    <location>
        <begin position="25"/>
        <end position="202"/>
    </location>
</feature>
<keyword evidence="2" id="KW-0378">Hydrolase</keyword>
<organism evidence="2 3">
    <name type="scientific">Chitinophaga eiseniae</name>
    <dbReference type="NCBI Taxonomy" id="634771"/>
    <lineage>
        <taxon>Bacteria</taxon>
        <taxon>Pseudomonadati</taxon>
        <taxon>Bacteroidota</taxon>
        <taxon>Chitinophagia</taxon>
        <taxon>Chitinophagales</taxon>
        <taxon>Chitinophagaceae</taxon>
        <taxon>Chitinophaga</taxon>
    </lineage>
</organism>
<evidence type="ECO:0000313" key="3">
    <source>
        <dbReference type="Proteomes" id="UP000190367"/>
    </source>
</evidence>
<evidence type="ECO:0000259" key="1">
    <source>
        <dbReference type="Pfam" id="PF01738"/>
    </source>
</evidence>
<evidence type="ECO:0000313" key="2">
    <source>
        <dbReference type="EMBL" id="SKA33262.1"/>
    </source>
</evidence>
<dbReference type="STRING" id="634771.SAMN04488128_103800"/>